<dbReference type="Pfam" id="PF00488">
    <property type="entry name" value="MutS_V"/>
    <property type="match status" value="1"/>
</dbReference>
<dbReference type="InterPro" id="IPR036187">
    <property type="entry name" value="DNA_mismatch_repair_MutS_sf"/>
</dbReference>
<evidence type="ECO:0000313" key="8">
    <source>
        <dbReference type="Proteomes" id="UP001341840"/>
    </source>
</evidence>
<dbReference type="InterPro" id="IPR027417">
    <property type="entry name" value="P-loop_NTPase"/>
</dbReference>
<evidence type="ECO:0000259" key="6">
    <source>
        <dbReference type="PROSITE" id="PS00486"/>
    </source>
</evidence>
<dbReference type="SMART" id="SM00533">
    <property type="entry name" value="MUTSd"/>
    <property type="match status" value="1"/>
</dbReference>
<evidence type="ECO:0000256" key="2">
    <source>
        <dbReference type="ARBA" id="ARBA00022840"/>
    </source>
</evidence>
<organism evidence="7 8">
    <name type="scientific">Stylosanthes scabra</name>
    <dbReference type="NCBI Taxonomy" id="79078"/>
    <lineage>
        <taxon>Eukaryota</taxon>
        <taxon>Viridiplantae</taxon>
        <taxon>Streptophyta</taxon>
        <taxon>Embryophyta</taxon>
        <taxon>Tracheophyta</taxon>
        <taxon>Spermatophyta</taxon>
        <taxon>Magnoliopsida</taxon>
        <taxon>eudicotyledons</taxon>
        <taxon>Gunneridae</taxon>
        <taxon>Pentapetalae</taxon>
        <taxon>rosids</taxon>
        <taxon>fabids</taxon>
        <taxon>Fabales</taxon>
        <taxon>Fabaceae</taxon>
        <taxon>Papilionoideae</taxon>
        <taxon>50 kb inversion clade</taxon>
        <taxon>dalbergioids sensu lato</taxon>
        <taxon>Dalbergieae</taxon>
        <taxon>Pterocarpus clade</taxon>
        <taxon>Stylosanthes</taxon>
    </lineage>
</organism>
<comment type="caution">
    <text evidence="7">The sequence shown here is derived from an EMBL/GenBank/DDBJ whole genome shotgun (WGS) entry which is preliminary data.</text>
</comment>
<feature type="compositionally biased region" description="Basic and acidic residues" evidence="5">
    <location>
        <begin position="11"/>
        <end position="23"/>
    </location>
</feature>
<accession>A0ABU6THC8</accession>
<evidence type="ECO:0000256" key="3">
    <source>
        <dbReference type="ARBA" id="ARBA00023125"/>
    </source>
</evidence>
<feature type="region of interest" description="Disordered" evidence="5">
    <location>
        <begin position="1"/>
        <end position="27"/>
    </location>
</feature>
<dbReference type="InterPro" id="IPR005747">
    <property type="entry name" value="MutS2"/>
</dbReference>
<dbReference type="InterPro" id="IPR045076">
    <property type="entry name" value="MutS"/>
</dbReference>
<dbReference type="InterPro" id="IPR007696">
    <property type="entry name" value="DNA_mismatch_repair_MutS_core"/>
</dbReference>
<feature type="coiled-coil region" evidence="4">
    <location>
        <begin position="706"/>
        <end position="733"/>
    </location>
</feature>
<reference evidence="7 8" key="1">
    <citation type="journal article" date="2023" name="Plants (Basel)">
        <title>Bridging the Gap: Combining Genomics and Transcriptomics Approaches to Understand Stylosanthes scabra, an Orphan Legume from the Brazilian Caatinga.</title>
        <authorList>
            <person name="Ferreira-Neto J.R.C."/>
            <person name="da Silva M.D."/>
            <person name="Binneck E."/>
            <person name="de Melo N.F."/>
            <person name="da Silva R.H."/>
            <person name="de Melo A.L.T.M."/>
            <person name="Pandolfi V."/>
            <person name="Bustamante F.O."/>
            <person name="Brasileiro-Vidal A.C."/>
            <person name="Benko-Iseppon A.M."/>
        </authorList>
    </citation>
    <scope>NUCLEOTIDE SEQUENCE [LARGE SCALE GENOMIC DNA]</scope>
    <source>
        <tissue evidence="7">Leaves</tissue>
    </source>
</reference>
<dbReference type="SUPFAM" id="SSF52540">
    <property type="entry name" value="P-loop containing nucleoside triphosphate hydrolases"/>
    <property type="match status" value="1"/>
</dbReference>
<dbReference type="Gene3D" id="3.40.50.300">
    <property type="entry name" value="P-loop containing nucleotide triphosphate hydrolases"/>
    <property type="match status" value="1"/>
</dbReference>
<dbReference type="PIRSF" id="PIRSF005814">
    <property type="entry name" value="MutS_YshD"/>
    <property type="match status" value="1"/>
</dbReference>
<feature type="compositionally biased region" description="Basic and acidic residues" evidence="5">
    <location>
        <begin position="812"/>
        <end position="823"/>
    </location>
</feature>
<dbReference type="EMBL" id="JASCZI010090906">
    <property type="protein sequence ID" value="MED6147686.1"/>
    <property type="molecule type" value="Genomic_DNA"/>
</dbReference>
<evidence type="ECO:0000313" key="7">
    <source>
        <dbReference type="EMBL" id="MED6147686.1"/>
    </source>
</evidence>
<feature type="coiled-coil region" evidence="4">
    <location>
        <begin position="312"/>
        <end position="339"/>
    </location>
</feature>
<feature type="region of interest" description="Disordered" evidence="5">
    <location>
        <begin position="787"/>
        <end position="823"/>
    </location>
</feature>
<evidence type="ECO:0000256" key="1">
    <source>
        <dbReference type="ARBA" id="ARBA00022741"/>
    </source>
</evidence>
<keyword evidence="4" id="KW-0175">Coiled coil</keyword>
<keyword evidence="2" id="KW-0067">ATP-binding</keyword>
<dbReference type="Proteomes" id="UP001341840">
    <property type="component" value="Unassembled WGS sequence"/>
</dbReference>
<dbReference type="SUPFAM" id="SSF48334">
    <property type="entry name" value="DNA repair protein MutS, domain III"/>
    <property type="match status" value="1"/>
</dbReference>
<dbReference type="SMART" id="SM00534">
    <property type="entry name" value="MUTSac"/>
    <property type="match status" value="1"/>
</dbReference>
<dbReference type="Pfam" id="PF20297">
    <property type="entry name" value="MSSS"/>
    <property type="match status" value="1"/>
</dbReference>
<protein>
    <recommendedName>
        <fullName evidence="6">DNA mismatch repair proteins mutS family domain-containing protein</fullName>
    </recommendedName>
</protein>
<dbReference type="PANTHER" id="PTHR48466:SF2">
    <property type="entry name" value="OS10G0509000 PROTEIN"/>
    <property type="match status" value="1"/>
</dbReference>
<keyword evidence="8" id="KW-1185">Reference proteome</keyword>
<dbReference type="InterPro" id="IPR046893">
    <property type="entry name" value="MSSS"/>
</dbReference>
<gene>
    <name evidence="7" type="ORF">PIB30_046071</name>
</gene>
<feature type="compositionally biased region" description="Polar residues" evidence="5">
    <location>
        <begin position="787"/>
        <end position="811"/>
    </location>
</feature>
<dbReference type="NCBIfam" id="TIGR01069">
    <property type="entry name" value="mutS2"/>
    <property type="match status" value="1"/>
</dbReference>
<proteinExistence type="predicted"/>
<keyword evidence="3" id="KW-0238">DNA-binding</keyword>
<feature type="domain" description="DNA mismatch repair proteins mutS family" evidence="6">
    <location>
        <begin position="603"/>
        <end position="619"/>
    </location>
</feature>
<dbReference type="PANTHER" id="PTHR48466">
    <property type="entry name" value="OS10G0509000 PROTEIN-RELATED"/>
    <property type="match status" value="1"/>
</dbReference>
<sequence>MVRKRRPQSQDQEKHSSPEERSSERRRRMKMIRGGKAVAPNVFFKSSTAIHPNKPSVVAKLSLHNCCFFFFYSFPAKPHINITMLHRLFYPFDSIVLTPTKPMKMLAFPCLTTTSSFPAFPITLNFINKFNYNKLSITMAIPPSSSSSSIHYDSLRVLEWDKLCDLVASFATTSLGREALRAQLWSLDRTYEESLRLLGETNAAVEMNKHGSCRLQFGHIDVMLVKAAIRIGRRSMPVNGYEARAVMALLQCAETLQGDLKVAIKEDKDWYSRFMPLSEVIMEFVVNRSLVKMIEQVIDEDGSVKDSASPALKQSRQQVRVLEGKIQQLMERIIRDERNETSNLEVNKVDGRWCIKIDSGQKTSFNGLLLSSGSGVGSTIEPLSAVPLNDELQQTRSLVAKAESDVLLALTKKMHLDLDNIEKILKSLVHLDVINARATYGLSFGGSSPNMFLPDLNSSSKSEANNREWALYLPKAYHPLLLQRYKENLQKAKKDVNGAFSVATLDNASPVPVDFLVSHKTRVIVITGPNTGGKTICLKTVGLAAMMAKSGLYVLASESSQIPWFDSVFADIGDEQSLSQSLSTFSGHLRQISNIRLQSTNQSLVLLDEVGAGTNPLEGAALGMSLLESFAQGGALLTIATTHHGELKTLKYSNEAFENACMEFDEVNLKPTYKVLWGVPGRSNAINIAERLGLPSDVVDTARKLYGSASAEIDEVITDMEKLKQDYQELLDGSRHHLMRSRELYNSVLNTKRKITEHGINLRYKKMRDVSDAAATARSLLHKNVRQLSASAKQQPSQPPNKSVANTSSISLDKKEPTITDRKAPAVKTINQSSADRSKLPKVGDMVHVSSLGKNVSVLKVDSSKGEMVVQAGNMKLKLNVTDIQRS</sequence>
<dbReference type="PROSITE" id="PS00486">
    <property type="entry name" value="DNA_MISMATCH_REPAIR_2"/>
    <property type="match status" value="1"/>
</dbReference>
<dbReference type="InterPro" id="IPR000432">
    <property type="entry name" value="DNA_mismatch_repair_MutS_C"/>
</dbReference>
<name>A0ABU6THC8_9FABA</name>
<evidence type="ECO:0000256" key="5">
    <source>
        <dbReference type="SAM" id="MobiDB-lite"/>
    </source>
</evidence>
<keyword evidence="1" id="KW-0547">Nucleotide-binding</keyword>
<evidence type="ECO:0000256" key="4">
    <source>
        <dbReference type="SAM" id="Coils"/>
    </source>
</evidence>